<dbReference type="EMBL" id="JAFREP010000003">
    <property type="protein sequence ID" value="MBO1317527.1"/>
    <property type="molecule type" value="Genomic_DNA"/>
</dbReference>
<accession>A0A8J7PZE2</accession>
<feature type="domain" description="DUF11" evidence="2">
    <location>
        <begin position="2330"/>
        <end position="2435"/>
    </location>
</feature>
<keyword evidence="6" id="KW-1185">Reference proteome</keyword>
<dbReference type="InterPro" id="IPR047589">
    <property type="entry name" value="DUF11_rpt"/>
</dbReference>
<dbReference type="InterPro" id="IPR001434">
    <property type="entry name" value="OmcB-like_DUF11"/>
</dbReference>
<feature type="domain" description="DUF11" evidence="2">
    <location>
        <begin position="1143"/>
        <end position="1259"/>
    </location>
</feature>
<dbReference type="NCBIfam" id="TIGR01451">
    <property type="entry name" value="B_ant_repeat"/>
    <property type="match status" value="7"/>
</dbReference>
<feature type="domain" description="DUF11" evidence="2">
    <location>
        <begin position="1018"/>
        <end position="1125"/>
    </location>
</feature>
<dbReference type="Gene3D" id="2.60.40.680">
    <property type="match status" value="2"/>
</dbReference>
<feature type="region of interest" description="Disordered" evidence="1">
    <location>
        <begin position="1370"/>
        <end position="1390"/>
    </location>
</feature>
<dbReference type="RefSeq" id="WP_207856789.1">
    <property type="nucleotide sequence ID" value="NZ_JAFREP010000003.1"/>
</dbReference>
<feature type="domain" description="DUF11" evidence="2">
    <location>
        <begin position="3687"/>
        <end position="3791"/>
    </location>
</feature>
<reference evidence="5" key="1">
    <citation type="submission" date="2021-03" db="EMBL/GenBank/DDBJ databases">
        <authorList>
            <person name="Wang G."/>
        </authorList>
    </citation>
    <scope>NUCLEOTIDE SEQUENCE</scope>
    <source>
        <strain evidence="5">KCTC 12899</strain>
    </source>
</reference>
<dbReference type="CDD" id="cd04275">
    <property type="entry name" value="ZnMc_pappalysin_like"/>
    <property type="match status" value="1"/>
</dbReference>
<dbReference type="InterPro" id="IPR051172">
    <property type="entry name" value="Chlamydia_OmcB"/>
</dbReference>
<evidence type="ECO:0000259" key="2">
    <source>
        <dbReference type="Pfam" id="PF01345"/>
    </source>
</evidence>
<dbReference type="Pfam" id="PF04151">
    <property type="entry name" value="PPC"/>
    <property type="match status" value="2"/>
</dbReference>
<feature type="domain" description="DUF11" evidence="2">
    <location>
        <begin position="1274"/>
        <end position="1378"/>
    </location>
</feature>
<feature type="region of interest" description="Disordered" evidence="1">
    <location>
        <begin position="2033"/>
        <end position="2053"/>
    </location>
</feature>
<evidence type="ECO:0000313" key="5">
    <source>
        <dbReference type="EMBL" id="MBO1317527.1"/>
    </source>
</evidence>
<feature type="domain" description="DUF11" evidence="2">
    <location>
        <begin position="2878"/>
        <end position="2983"/>
    </location>
</feature>
<organism evidence="5 6">
    <name type="scientific">Acanthopleuribacter pedis</name>
    <dbReference type="NCBI Taxonomy" id="442870"/>
    <lineage>
        <taxon>Bacteria</taxon>
        <taxon>Pseudomonadati</taxon>
        <taxon>Acidobacteriota</taxon>
        <taxon>Holophagae</taxon>
        <taxon>Acanthopleuribacterales</taxon>
        <taxon>Acanthopleuribacteraceae</taxon>
        <taxon>Acanthopleuribacter</taxon>
    </lineage>
</organism>
<feature type="domain" description="DUF11" evidence="2">
    <location>
        <begin position="596"/>
        <end position="705"/>
    </location>
</feature>
<feature type="domain" description="DUF11" evidence="2">
    <location>
        <begin position="2755"/>
        <end position="2858"/>
    </location>
</feature>
<gene>
    <name evidence="5" type="ORF">J3U88_03575</name>
</gene>
<feature type="domain" description="Peptidase M43 pregnancy-associated plasma-A" evidence="4">
    <location>
        <begin position="168"/>
        <end position="308"/>
    </location>
</feature>
<comment type="caution">
    <text evidence="5">The sequence shown here is derived from an EMBL/GenBank/DDBJ whole genome shotgun (WGS) entry which is preliminary data.</text>
</comment>
<dbReference type="InterPro" id="IPR008754">
    <property type="entry name" value="Peptidase_M43"/>
</dbReference>
<dbReference type="InterPro" id="IPR013783">
    <property type="entry name" value="Ig-like_fold"/>
</dbReference>
<feature type="domain" description="DUF11" evidence="2">
    <location>
        <begin position="4108"/>
        <end position="4218"/>
    </location>
</feature>
<feature type="domain" description="DUF11" evidence="2">
    <location>
        <begin position="2070"/>
        <end position="2178"/>
    </location>
</feature>
<feature type="region of interest" description="Disordered" evidence="1">
    <location>
        <begin position="3656"/>
        <end position="3680"/>
    </location>
</feature>
<feature type="domain" description="DUF11" evidence="2">
    <location>
        <begin position="3555"/>
        <end position="3666"/>
    </location>
</feature>
<dbReference type="GO" id="GO:0030246">
    <property type="term" value="F:carbohydrate binding"/>
    <property type="evidence" value="ECO:0007669"/>
    <property type="project" value="InterPro"/>
</dbReference>
<feature type="domain" description="DUF11" evidence="2">
    <location>
        <begin position="1523"/>
        <end position="1623"/>
    </location>
</feature>
<evidence type="ECO:0000313" key="6">
    <source>
        <dbReference type="Proteomes" id="UP000664417"/>
    </source>
</evidence>
<feature type="region of interest" description="Disordered" evidence="1">
    <location>
        <begin position="4318"/>
        <end position="4346"/>
    </location>
</feature>
<feature type="compositionally biased region" description="Polar residues" evidence="1">
    <location>
        <begin position="4318"/>
        <end position="4328"/>
    </location>
</feature>
<proteinExistence type="predicted"/>
<feature type="domain" description="DUF11" evidence="2">
    <location>
        <begin position="1400"/>
        <end position="1508"/>
    </location>
</feature>
<dbReference type="InterPro" id="IPR036439">
    <property type="entry name" value="Dockerin_dom_sf"/>
</dbReference>
<dbReference type="InterPro" id="IPR008965">
    <property type="entry name" value="CBM2/CBM3_carb-bd_dom_sf"/>
</dbReference>
<evidence type="ECO:0000256" key="1">
    <source>
        <dbReference type="SAM" id="MobiDB-lite"/>
    </source>
</evidence>
<evidence type="ECO:0000259" key="4">
    <source>
        <dbReference type="Pfam" id="PF05572"/>
    </source>
</evidence>
<feature type="compositionally biased region" description="Polar residues" evidence="1">
    <location>
        <begin position="699"/>
        <end position="716"/>
    </location>
</feature>
<feature type="domain" description="Peptidase C-terminal archaeal/bacterial" evidence="3">
    <location>
        <begin position="4691"/>
        <end position="4758"/>
    </location>
</feature>
<dbReference type="PANTHER" id="PTHR34819">
    <property type="entry name" value="LARGE CYSTEINE-RICH PERIPLASMIC PROTEIN OMCB"/>
    <property type="match status" value="1"/>
</dbReference>
<dbReference type="InterPro" id="IPR024079">
    <property type="entry name" value="MetalloPept_cat_dom_sf"/>
</dbReference>
<feature type="domain" description="DUF11" evidence="2">
    <location>
        <begin position="3010"/>
        <end position="3112"/>
    </location>
</feature>
<feature type="compositionally biased region" description="Polar residues" evidence="1">
    <location>
        <begin position="2304"/>
        <end position="2313"/>
    </location>
</feature>
<dbReference type="Proteomes" id="UP000664417">
    <property type="component" value="Unassembled WGS sequence"/>
</dbReference>
<dbReference type="Gene3D" id="2.60.120.380">
    <property type="match status" value="2"/>
</dbReference>
<protein>
    <submittedName>
        <fullName evidence="5">DUF11 domain-containing protein</fullName>
    </submittedName>
</protein>
<dbReference type="SUPFAM" id="SSF55486">
    <property type="entry name" value="Metalloproteases ('zincins'), catalytic domain"/>
    <property type="match status" value="3"/>
</dbReference>
<dbReference type="GO" id="GO:0000272">
    <property type="term" value="P:polysaccharide catabolic process"/>
    <property type="evidence" value="ECO:0007669"/>
    <property type="project" value="InterPro"/>
</dbReference>
<feature type="domain" description="DUF11" evidence="2">
    <location>
        <begin position="3427"/>
        <end position="3530"/>
    </location>
</feature>
<dbReference type="Gene3D" id="1.10.1330.10">
    <property type="entry name" value="Dockerin domain"/>
    <property type="match status" value="1"/>
</dbReference>
<evidence type="ECO:0000259" key="3">
    <source>
        <dbReference type="Pfam" id="PF04151"/>
    </source>
</evidence>
<feature type="region of interest" description="Disordered" evidence="1">
    <location>
        <begin position="2295"/>
        <end position="2317"/>
    </location>
</feature>
<dbReference type="InterPro" id="IPR007280">
    <property type="entry name" value="Peptidase_C_arc/bac"/>
</dbReference>
<dbReference type="GO" id="GO:0008237">
    <property type="term" value="F:metallopeptidase activity"/>
    <property type="evidence" value="ECO:0007669"/>
    <property type="project" value="InterPro"/>
</dbReference>
<feature type="domain" description="DUF11" evidence="2">
    <location>
        <begin position="471"/>
        <end position="575"/>
    </location>
</feature>
<feature type="domain" description="DUF11" evidence="2">
    <location>
        <begin position="2201"/>
        <end position="2309"/>
    </location>
</feature>
<sequence length="5263" mass="550443">MPEPTGYRLQRIFLVFCLSLFPLFLSAQDYFDPPLLPGLEGVRFCGTVAPTVPPNRQPAGDCDTQQTIVRDTYEAGDLLIIPTVFHVIARTNGTGNIDESFIHSQVEILNEDFNAQVNTPGAPGNDSRILFVLADRDPNGQPTNGITRTFNDAWHADNDSFGYRRALNWNPDRYMNIYVNSAGGNLGYAYLPSSGNVAGAYYDGINVLWNAVGRNAPIGPPYNTGRTLTHEVGHYLGLYHTFQGGCCNSYTCGDLVNDTPSQSQPIYGCPGGTATCGSSDPVDNYMGYADDACMNRFSVEQINRMRCTLLSFRPNLFRRLPPDPVAVWISRGLGVIQDETLSVPIVVGEVAQYLDVNAFDFELNYDTNLFTYEGFTTSGTEIAGWDLVLDNEPTPGRVLVSAASTQEFTLSTDGDAILIYMNLHARADATVDACSALSLPNAAFVFNGGFPETQTSDGQLCVEAVPPPLADLSLHQTVSPDKLDNGGDVTITLRVDNAGPDSVGAVTTALTLPANMAFVSASGDGTYNHPNWQLTGVTAAGSATVAVTATFVSGDSATIVSEITASDVGDLDSNPGDGNTQDDDYQTATIRRPEADLDLRVRVSTTVPFLEQPYFYTVTVGNNGPDQAENITVSAPLPAGLSQASAQSSVGSYDAGVWSIPALPAGQSAELVLTTAAPSVGARTFTAEITAATPADPDSTPNNQNNAEDDTGSATINPRRAVGASIVITTADGNGVGFNDTTAVDPVGGNTGTTLGQQRRLVWEHAAAIVGSFLASDVLITAQVDFADLPCPGGTPVLAHGEPLTGVIQFDNAPDPDTFYPIALGNHIAGVDTNGAEPEIVVTVNPSIAAGGCLNGTDWYLGLDASPGSQVDMVSIAVRELIHGLGFHTFVNGGHGGKFFGQNDVFMKLLRDPLTNERWSAMSSSERLSAAGREQVFLGEGTRAAAGTALTAGTDGGGYLLLDFDYQGSVSDYNRGFISASATPDQVLEQFLVGANHDPGIAMEVLFDLGWTRLDQADVELTMTVDNVTPLPGDRIEFAIEVRNRGPREATGLEVSARLPAGLTYVSDDGNGAYTSGNGLWTVGTLGENQTTVLKLSVDVAASGAKQLVAELTNADQGDPDSLPNNGLISEDDTAAISVGSADLSMAISATPEKADVGETLVIRVQVTNAGPDTSENVTARVSIGNTNPTPVEILSDDGGGAFNPATGLWTIGSLDAAQTVALNVTTRVIAFGGVGADAEVLTSNLFDPDSTPGNNLSSEDDWASVVVGTPEADLSLSGTLSSEVANVGDRVQLNLTLTNSGPDASGATVTLALPGGVDYRSHSGTGTFNDQNATWTVAAEQLSSPAQLTVELAVVSFGSFTLTSEISAADRFDPDSTPGNDVPSEDDRFSQNLRTPEADLELGLTLGNGTANVGDTVQLNLDLLNRGPDDATGVQVANRLPGGLTITGSSGAGSFADGLWTVASVPADSRVTLQISARVDVAGTKVNTAEIIAADQQDPDSTVNNNAAGEDDQASATIGAIDLSVAMQSDEPQPLVGENTTVTITLANAGPDDATGVQVAVPIPAGVTLTNTPADFASGVWTPLTLAASSQVDLVLILRSDSVGAKTVTAQVVAADHGDTDSQPADGRGDDYAELVITPRATDGAPIIIVNSDAPGEGFNDPTPVSPTGGNTATTLGTQRLQVFERAAQIWGGLINSSVQIKVEARFDALTCSSSSAVLGAAGPKTVARDFPNAGFASTWYHIALANAIAGSDLNNGNHIVATFNSSIDNNNGCLANTNWYYGLDGNNGNNMDLLTVVLHELGHGLGVSTFVNGQTGAKLLGFNDIYMQYLRDASLGKSWPQMTDAERARSAVDTRDLVWTGPLVNGGAGNLTDGVNSRGQVEMYAPNPFRSGSSVSHFSTDLSPDELMEPFFTQATTNPGLAVALLGDLGWQEQPLADLSLTGTLSDTQPGLNELVTATLVLRNNGPGETGSVTAEVLADSGLTYQSHTGGGSYNPATGVWTIGDMAVGAAPTLSVVYRAERLAPLNLRAQVTNATTDDPDSTPENGYLNEDDDLTLTVEPIFIGTADLSLSATATTLTPIPGDPLSVTLELRNDGPDTAENIAVDLIIPLAFTYQSSSGDGAFDTGTRRWTLPSLPTGNTVSLTLNLLYDSGSGAFIYAGVAQVDQEDPDSTPGNANNNGEDDTITLAFTPGSAGTADLSLDLVVSDSTPEYGSRVTFTLTLDNAGPDTAEDIVVLVSPAAAFQNIAADPSWDPVTQEWRPDDLAATNQAVLTLSADAVFAGSHIFRAEVRAVRQDDPDSTPDNNRPDNVSNEDDFVITTISTLTADLELTHTVTPGNVDVEDAPVLRLSVTNRGPAASENVVVQHGLPAGLTIAAQSGDGAYDTGSGVWTIGTLNSGQTAQVEMTLTIAEVGRYKATAEVTNASRFDPDSTPGNGANGEDDYDEVVINAVGQTLTTITILNSDGPGEGFNDNTPTAPVGGNTGTTLGEQRLIAFQHAADIWARYLASPVEIVVDSRFDPLTCSASSGILGSAGPRGVARDFPNAPISNTWYPIALANALAGSNLYGGNQAAARATFNSSIDNNNNCLSGTNWYYGLDGNAGNNMDLVSVLLHEMAHGLGFLTFTNGQTGSRFYGRNDVYMQLLMDHSQGLLWSQMNDSGRARSAVDNGDLVWTGSQVNNAAGELTAGTNSSGLTRMYAPNPFRPGSSVSHFDTALAPNELMEPFYTGPNHDPGMAAQLMFDIGWPGARSADLSLTAAVDRPAALPGETAVFTLVLGNDGPNRANGIRVAIPIPSGLTYLGDNGLGTYSNGVWSIDLLDAGDTISLQITTSVNQSGDKLLVAEVADADRPDPDSVPDNGNPAEDDYAAVGIGAADLALAWRADDLSPLELSTINLHLDLTNEGPDDASAVVVGIPPFANATLLGGNNNFDLANRRWNVANLAASGTTTLTLTLQIDRFGATTPVIVANAEIIAAEPDDPDSVVANQDPAEDDWAGITLTPRPLPKADLSLTTSVDAFTLETGELLTFAIRLHNDGPALATDVAVTATYPGFSLVDANGSGTFSAGRWSLDELGAGAATTLNLILRADAFGPTTLQAEVAASGVADPDSTPANGLNAEDDVSTQIVTPVSPASALIQLQNSDGQGVGFNDATPTAPVGGNAGDTLGAQRLIAFQYAADLWSANLDSETPILIRGRFGNLACNQNDAALAQAQLFWQQDFTGAPQSGVRYPSALANTLAGEDLDPDRPDAVLTFNLALGGANCFSGRDWYYGLDGQPGTRIDFVTVVLKRLTHALGFFTDLNGADGSLAGSPERFLDLVTDRSTGQTLRAMSNSARAVAVVNEGNLVWTGAVAGAVAGSGAGVHPQGGLLLHAPNPFLAGASLIHLSQQFQPNQLMEVAFSGANHDLSLAAALLRDLGWPGVATADLELSLSASDTTPEVNDVITLTATLTNHGPDTATGLSVGLPLPGNLSHQSNSGNFDAGTGLWSPSDLSSGQQVQLTVNVQVTNNQAVTLTTQVLAADTVDPDATAGNGRPGEDDQASITLAPFQVFNADLGLTATVDRDSLLVSENFTVTLNLSNAGPDSADAVAVQVSLPGGVTLLSSNDTGGGALDSGTGLWTVGSIANGATRALTITFRADRAGTFLVGAEVSQSAAIDPDSVPNNGNSSEDDTDQVGVSVTEPPRADVSVSLATDQSSPNQGDLFTVTAKVRNDGPQAVTVTTEIRLPQDMTQVGSTLSQGSFNNGTFAPGRLAAGAEARLTLELSAASSGGKTLVFEVMSSDVTDPDATPGNGSTSEDDLAELTIFPRSNAGAVIVIRNNDGPGEGFNDTRPVSPVGGNPGTTLGEQRLIAFQRAADIVAASLKSDVTITVLAQFDALSCSSTSGVLGAAGPVTAARDFTGAPHEATWYHIALANALAGRDLNGGDGEIRATFNSSIDNNDNCLRGTNWYYGLDARPGNNMDLVSVLIHEFSHGLGFSTFVDPSGNKLLGFDDTYMRNLKDTRSNKSWSAMSNAERAASAVGGASTVWQGANVVAASGGLTNGRNGAGEVEVYAPNPYRQGSSVSHFSTSLVPDELMEPFYTGPNHEMGLAVPLFEDLGWNAADRADLSMSLSVDNPTPAVGETVTFTVKLRNDGPSAAENVRFRINVGAGLITPAGKDIDPDDPCQLNPLGDEILLDLVIADHEATFTLCKEVLAEGDRGVSVEIIASDTNDPDSTPGNGNTFEDDYAALSVGGADLSLDLLADRNSAAVGTLVNLTLTLNNAGNEEARNIAVDFSLPAGLELVNRNPAGSAGNWQIARLSAGALSQLQLTARVTDTGSHTVSAEVTASDRPDPDSTPNNGASAEDDAASLAITGTPPDSSAIGIAVNGFFSDNCPNTVARLQITLAGDPVSGLEADAFALFEDGQNLPFTLVTGSTAGEYELAFQTLQADGNSHDYDFSVTVLGSTATGRSSARTCHISGVTTLANDVPVTGIAATQGSRLYFALDVPPNQGRVFFETSGGDGDVDLYLARDRLPTLNDYDFRDIGIGNSERIQRDNPAAGRWYVGLFAVSEFRDVQLRGAYAALRKQIQIQNIYIDGCPEIAVQVQVTLDDVGVPGLTAANFQLLEDNESRAFSVVPLNENRGKYELRFTTTEPDGLTHQVLVRALFLGDSVETRSSYNRCAVTQVTPLSNGELVANLAGRRDTWLYFRIDVPNGQDVLEIRSFGGAGDADLYARFGDLPDQNVFDAHPRVGGNEQTITIENPSAGSWFIGVYGFLDYTGLNMVAGYWVETLDLTIDAVSITACPTIQVVARVEDQSGPVTGLTASAFTITENNDAALEPSSVVESDGVYRLRYDTANITGDDIFVTAKVSRDGLTAFDNRSYRNCTRDGGVIDVWINRVHAAPAGPEISLPLFVGEVEIDFQINSFQVALTYDPNILIYRGLDTAGSLIADWDVLDDSGSDTGRILLQAANVANLNLSSDLEQVLTRFRFLVVGDSNACSELALPEADFVFNNGSPIARTADGRFCVTMGCPRARGDLDGDGRDNRAFDALQILNSLSGIPTDFDPLPLCVADTNCSGTISVQDAVLILQRSVELIEGYCLDDGPATRAANFSIDIPEEQRLMETSQDFVFDLNITNLPDEAVHGYSFTMTWDPALLTFEEVVVREDSLSERWGEPITVWAPGSVTVTHAYPLTPLPGDGTLLRFRGRTTSGDDGDGLLEFSSFSLATPSEPQTTPPPLYYSVLGIPCYDTGAWSRLVGAWNNEVTILDIVTAMECVP</sequence>
<dbReference type="SUPFAM" id="SSF49384">
    <property type="entry name" value="Carbohydrate-binding domain"/>
    <property type="match status" value="1"/>
</dbReference>
<feature type="region of interest" description="Disordered" evidence="1">
    <location>
        <begin position="691"/>
        <end position="716"/>
    </location>
</feature>
<name>A0A8J7PZE2_9BACT</name>
<dbReference type="Gene3D" id="2.60.40.10">
    <property type="entry name" value="Immunoglobulins"/>
    <property type="match status" value="13"/>
</dbReference>
<feature type="domain" description="Peptidase C-terminal archaeal/bacterial" evidence="3">
    <location>
        <begin position="4485"/>
        <end position="4551"/>
    </location>
</feature>
<feature type="domain" description="DUF11" evidence="2">
    <location>
        <begin position="4238"/>
        <end position="4346"/>
    </location>
</feature>
<dbReference type="Pfam" id="PF05572">
    <property type="entry name" value="Peptidase_M43"/>
    <property type="match status" value="1"/>
</dbReference>
<dbReference type="Pfam" id="PF01345">
    <property type="entry name" value="DUF11"/>
    <property type="match status" value="19"/>
</dbReference>
<feature type="domain" description="DUF11" evidence="2">
    <location>
        <begin position="1940"/>
        <end position="2045"/>
    </location>
</feature>
<dbReference type="Gene3D" id="3.40.390.10">
    <property type="entry name" value="Collagenase (Catalytic Domain)"/>
    <property type="match status" value="1"/>
</dbReference>